<dbReference type="PANTHER" id="PTHR43003:SF13">
    <property type="entry name" value="DNA-3-METHYLADENINE GLYCOSYLASE 2"/>
    <property type="match status" value="1"/>
</dbReference>
<dbReference type="Gene3D" id="1.10.340.30">
    <property type="entry name" value="Hypothetical protein, domain 2"/>
    <property type="match status" value="1"/>
</dbReference>
<keyword evidence="4" id="KW-1185">Reference proteome</keyword>
<dbReference type="Proteomes" id="UP001597402">
    <property type="component" value="Unassembled WGS sequence"/>
</dbReference>
<dbReference type="PANTHER" id="PTHR43003">
    <property type="entry name" value="DNA-3-METHYLADENINE GLYCOSYLASE"/>
    <property type="match status" value="1"/>
</dbReference>
<sequence length="304" mass="32347">MATLQLPVRGPFSLASSARFLEDFVPARHRGSPDGVLRLAFPVEGTGAAVGVAVRQDRDGAVLADVSGPLAERLPAQLARILSLDVDGSGFGAVRVADPVVDELATRYPGLRPVCFFSPYEAACWAVLAQRTSMVAAAAVKERIARSHGDRRQVDGQDLWGFPAAAHLRGVVDELPVPDVKRERLRALAEAALEGRLDADRLRALPVREALAEVRELPGMGSFSAELVVVRGAGAPDVFPVTEPRLHAAMAVLYGLEAPTVADLASVAERWAPYRSWVSVLIRAFSSGSMRAPARPVPRTAAVG</sequence>
<dbReference type="InterPro" id="IPR051912">
    <property type="entry name" value="Alkylbase_DNA_Glycosylase/TA"/>
</dbReference>
<evidence type="ECO:0000313" key="4">
    <source>
        <dbReference type="Proteomes" id="UP001597402"/>
    </source>
</evidence>
<reference evidence="4" key="1">
    <citation type="journal article" date="2019" name="Int. J. Syst. Evol. Microbiol.">
        <title>The Global Catalogue of Microorganisms (GCM) 10K type strain sequencing project: providing services to taxonomists for standard genome sequencing and annotation.</title>
        <authorList>
            <consortium name="The Broad Institute Genomics Platform"/>
            <consortium name="The Broad Institute Genome Sequencing Center for Infectious Disease"/>
            <person name="Wu L."/>
            <person name="Ma J."/>
        </authorList>
    </citation>
    <scope>NUCLEOTIDE SEQUENCE [LARGE SCALE GENOMIC DNA]</scope>
    <source>
        <strain evidence="4">JCM 3338</strain>
    </source>
</reference>
<evidence type="ECO:0000313" key="3">
    <source>
        <dbReference type="EMBL" id="MFD2093855.1"/>
    </source>
</evidence>
<name>A0ABW4XEH7_9ACTN</name>
<evidence type="ECO:0000256" key="2">
    <source>
        <dbReference type="ARBA" id="ARBA00023204"/>
    </source>
</evidence>
<dbReference type="RefSeq" id="WP_376879970.1">
    <property type="nucleotide sequence ID" value="NZ_JBHUHP010000030.1"/>
</dbReference>
<comment type="caution">
    <text evidence="3">The sequence shown here is derived from an EMBL/GenBank/DDBJ whole genome shotgun (WGS) entry which is preliminary data.</text>
</comment>
<gene>
    <name evidence="3" type="ORF">ACFSHS_20010</name>
</gene>
<organism evidence="3 4">
    <name type="scientific">Blastococcus deserti</name>
    <dbReference type="NCBI Taxonomy" id="2259033"/>
    <lineage>
        <taxon>Bacteria</taxon>
        <taxon>Bacillati</taxon>
        <taxon>Actinomycetota</taxon>
        <taxon>Actinomycetes</taxon>
        <taxon>Geodermatophilales</taxon>
        <taxon>Geodermatophilaceae</taxon>
        <taxon>Blastococcus</taxon>
    </lineage>
</organism>
<proteinExistence type="predicted"/>
<evidence type="ECO:0000256" key="1">
    <source>
        <dbReference type="ARBA" id="ARBA00022763"/>
    </source>
</evidence>
<accession>A0ABW4XEH7</accession>
<keyword evidence="1" id="KW-0227">DNA damage</keyword>
<dbReference type="Gene3D" id="1.10.1670.40">
    <property type="match status" value="1"/>
</dbReference>
<dbReference type="EMBL" id="JBHUHP010000030">
    <property type="protein sequence ID" value="MFD2093855.1"/>
    <property type="molecule type" value="Genomic_DNA"/>
</dbReference>
<protein>
    <submittedName>
        <fullName evidence="3">DNA-3-methyladenine glycosylase family protein</fullName>
    </submittedName>
</protein>
<keyword evidence="2" id="KW-0234">DNA repair</keyword>
<dbReference type="InterPro" id="IPR011257">
    <property type="entry name" value="DNA_glycosylase"/>
</dbReference>
<dbReference type="SUPFAM" id="SSF48150">
    <property type="entry name" value="DNA-glycosylase"/>
    <property type="match status" value="1"/>
</dbReference>